<dbReference type="GO" id="GO:0000287">
    <property type="term" value="F:magnesium ion binding"/>
    <property type="evidence" value="ECO:0007669"/>
    <property type="project" value="InterPro"/>
</dbReference>
<dbReference type="GO" id="GO:0005829">
    <property type="term" value="C:cytosol"/>
    <property type="evidence" value="ECO:0007669"/>
    <property type="project" value="TreeGrafter"/>
</dbReference>
<dbReference type="STRING" id="1505087.AYJ54_43400"/>
<dbReference type="Gene3D" id="3.90.470.20">
    <property type="entry name" value="4'-phosphopantetheinyl transferase domain"/>
    <property type="match status" value="1"/>
</dbReference>
<reference evidence="4 5" key="1">
    <citation type="submission" date="2016-03" db="EMBL/GenBank/DDBJ databases">
        <title>Draft Genome Sequence of the Strain BR 10245 (Bradyrhizobium sp.) isolated from nodules of Centrolobium paraense.</title>
        <authorList>
            <person name="Simoes-Araujo J.L.Sr."/>
            <person name="Barauna A.C."/>
            <person name="Silva K."/>
            <person name="Zilli J.E."/>
        </authorList>
    </citation>
    <scope>NUCLEOTIDE SEQUENCE [LARGE SCALE GENOMIC DNA]</scope>
    <source>
        <strain evidence="4 5">BR 10245</strain>
    </source>
</reference>
<dbReference type="AlphaFoldDB" id="A0A176Z107"/>
<gene>
    <name evidence="4" type="ORF">AYJ54_43400</name>
</gene>
<organism evidence="4 5">
    <name type="scientific">Bradyrhizobium centrolobii</name>
    <dbReference type="NCBI Taxonomy" id="1505087"/>
    <lineage>
        <taxon>Bacteria</taxon>
        <taxon>Pseudomonadati</taxon>
        <taxon>Pseudomonadota</taxon>
        <taxon>Alphaproteobacteria</taxon>
        <taxon>Hyphomicrobiales</taxon>
        <taxon>Nitrobacteraceae</taxon>
        <taxon>Bradyrhizobium</taxon>
    </lineage>
</organism>
<evidence type="ECO:0000256" key="1">
    <source>
        <dbReference type="ARBA" id="ARBA00010990"/>
    </source>
</evidence>
<evidence type="ECO:0000313" key="5">
    <source>
        <dbReference type="Proteomes" id="UP000076959"/>
    </source>
</evidence>
<dbReference type="PANTHER" id="PTHR12215">
    <property type="entry name" value="PHOSPHOPANTETHEINE TRANSFERASE"/>
    <property type="match status" value="1"/>
</dbReference>
<dbReference type="InterPro" id="IPR037143">
    <property type="entry name" value="4-PPantetheinyl_Trfase_dom_sf"/>
</dbReference>
<dbReference type="Proteomes" id="UP000076959">
    <property type="component" value="Unassembled WGS sequence"/>
</dbReference>
<proteinExistence type="inferred from homology"/>
<dbReference type="GO" id="GO:0008897">
    <property type="term" value="F:holo-[acyl-carrier-protein] synthase activity"/>
    <property type="evidence" value="ECO:0007669"/>
    <property type="project" value="InterPro"/>
</dbReference>
<dbReference type="PANTHER" id="PTHR12215:SF10">
    <property type="entry name" value="L-AMINOADIPATE-SEMIALDEHYDE DEHYDROGENASE-PHOSPHOPANTETHEINYL TRANSFERASE"/>
    <property type="match status" value="1"/>
</dbReference>
<dbReference type="GO" id="GO:0019878">
    <property type="term" value="P:lysine biosynthetic process via aminoadipic acid"/>
    <property type="evidence" value="ECO:0007669"/>
    <property type="project" value="TreeGrafter"/>
</dbReference>
<comment type="caution">
    <text evidence="4">The sequence shown here is derived from an EMBL/GenBank/DDBJ whole genome shotgun (WGS) entry which is preliminary data.</text>
</comment>
<accession>A0A176Z107</accession>
<feature type="domain" description="4'-phosphopantetheinyl transferase" evidence="3">
    <location>
        <begin position="55"/>
        <end position="163"/>
    </location>
</feature>
<name>A0A176Z107_9BRAD</name>
<protein>
    <recommendedName>
        <fullName evidence="3">4'-phosphopantetheinyl transferase domain-containing protein</fullName>
    </recommendedName>
</protein>
<sequence>MLGEYLERNPRKVPIIVGQHGKPQLDETISPRGLQFNLTHSHSVALLAVTVGQTVGIDVEDIASFSNPDVSTLAEGVLSKREVEAIMALERESRIRSFLRCWTRKEALLKAVGVGLLAKLDEFKVPMDDLERWSVQWRPDRRSDASTFQMADLSDDDYSAAVAAPMISGPVHLFDLHHLGLTDISVGEPQMRRSASEFVPL</sequence>
<comment type="similarity">
    <text evidence="1">Belongs to the P-Pant transferase superfamily. Gsp/Sfp/HetI/AcpT family.</text>
</comment>
<dbReference type="InterPro" id="IPR050559">
    <property type="entry name" value="P-Pant_transferase_sf"/>
</dbReference>
<dbReference type="Pfam" id="PF01648">
    <property type="entry name" value="ACPS"/>
    <property type="match status" value="1"/>
</dbReference>
<dbReference type="SUPFAM" id="SSF56214">
    <property type="entry name" value="4'-phosphopantetheinyl transferase"/>
    <property type="match status" value="2"/>
</dbReference>
<dbReference type="InterPro" id="IPR008278">
    <property type="entry name" value="4-PPantetheinyl_Trfase_dom"/>
</dbReference>
<evidence type="ECO:0000256" key="2">
    <source>
        <dbReference type="ARBA" id="ARBA00022679"/>
    </source>
</evidence>
<evidence type="ECO:0000313" key="4">
    <source>
        <dbReference type="EMBL" id="OAF13580.1"/>
    </source>
</evidence>
<evidence type="ECO:0000259" key="3">
    <source>
        <dbReference type="Pfam" id="PF01648"/>
    </source>
</evidence>
<keyword evidence="2" id="KW-0808">Transferase</keyword>
<keyword evidence="5" id="KW-1185">Reference proteome</keyword>
<dbReference type="EMBL" id="LUUB01000034">
    <property type="protein sequence ID" value="OAF13580.1"/>
    <property type="molecule type" value="Genomic_DNA"/>
</dbReference>